<gene>
    <name evidence="1" type="ORF">DPMN_007839</name>
</gene>
<sequence length="60" mass="6729">MTYTFVHQGGAADDVTGGASVEVVFDPLDVDYVRRQCRQAEETERRVLEEHVTVTVAFEV</sequence>
<accession>A0A9D4MXP8</accession>
<name>A0A9D4MXP8_DREPO</name>
<dbReference type="AlphaFoldDB" id="A0A9D4MXP8"/>
<proteinExistence type="predicted"/>
<reference evidence="1" key="1">
    <citation type="journal article" date="2019" name="bioRxiv">
        <title>The Genome of the Zebra Mussel, Dreissena polymorpha: A Resource for Invasive Species Research.</title>
        <authorList>
            <person name="McCartney M.A."/>
            <person name="Auch B."/>
            <person name="Kono T."/>
            <person name="Mallez S."/>
            <person name="Zhang Y."/>
            <person name="Obille A."/>
            <person name="Becker A."/>
            <person name="Abrahante J.E."/>
            <person name="Garbe J."/>
            <person name="Badalamenti J.P."/>
            <person name="Herman A."/>
            <person name="Mangelson H."/>
            <person name="Liachko I."/>
            <person name="Sullivan S."/>
            <person name="Sone E.D."/>
            <person name="Koren S."/>
            <person name="Silverstein K.A.T."/>
            <person name="Beckman K.B."/>
            <person name="Gohl D.M."/>
        </authorList>
    </citation>
    <scope>NUCLEOTIDE SEQUENCE</scope>
    <source>
        <strain evidence="1">Duluth1</strain>
        <tissue evidence="1">Whole animal</tissue>
    </source>
</reference>
<evidence type="ECO:0000313" key="1">
    <source>
        <dbReference type="EMBL" id="KAH3883871.1"/>
    </source>
</evidence>
<dbReference type="EMBL" id="JAIWYP010000001">
    <property type="protein sequence ID" value="KAH3883871.1"/>
    <property type="molecule type" value="Genomic_DNA"/>
</dbReference>
<dbReference type="Proteomes" id="UP000828390">
    <property type="component" value="Unassembled WGS sequence"/>
</dbReference>
<keyword evidence="2" id="KW-1185">Reference proteome</keyword>
<reference evidence="1" key="2">
    <citation type="submission" date="2020-11" db="EMBL/GenBank/DDBJ databases">
        <authorList>
            <person name="McCartney M.A."/>
            <person name="Auch B."/>
            <person name="Kono T."/>
            <person name="Mallez S."/>
            <person name="Becker A."/>
            <person name="Gohl D.M."/>
            <person name="Silverstein K.A.T."/>
            <person name="Koren S."/>
            <person name="Bechman K.B."/>
            <person name="Herman A."/>
            <person name="Abrahante J.E."/>
            <person name="Garbe J."/>
        </authorList>
    </citation>
    <scope>NUCLEOTIDE SEQUENCE</scope>
    <source>
        <strain evidence="1">Duluth1</strain>
        <tissue evidence="1">Whole animal</tissue>
    </source>
</reference>
<organism evidence="1 2">
    <name type="scientific">Dreissena polymorpha</name>
    <name type="common">Zebra mussel</name>
    <name type="synonym">Mytilus polymorpha</name>
    <dbReference type="NCBI Taxonomy" id="45954"/>
    <lineage>
        <taxon>Eukaryota</taxon>
        <taxon>Metazoa</taxon>
        <taxon>Spiralia</taxon>
        <taxon>Lophotrochozoa</taxon>
        <taxon>Mollusca</taxon>
        <taxon>Bivalvia</taxon>
        <taxon>Autobranchia</taxon>
        <taxon>Heteroconchia</taxon>
        <taxon>Euheterodonta</taxon>
        <taxon>Imparidentia</taxon>
        <taxon>Neoheterodontei</taxon>
        <taxon>Myida</taxon>
        <taxon>Dreissenoidea</taxon>
        <taxon>Dreissenidae</taxon>
        <taxon>Dreissena</taxon>
    </lineage>
</organism>
<comment type="caution">
    <text evidence="1">The sequence shown here is derived from an EMBL/GenBank/DDBJ whole genome shotgun (WGS) entry which is preliminary data.</text>
</comment>
<protein>
    <submittedName>
        <fullName evidence="1">Uncharacterized protein</fullName>
    </submittedName>
</protein>
<evidence type="ECO:0000313" key="2">
    <source>
        <dbReference type="Proteomes" id="UP000828390"/>
    </source>
</evidence>